<dbReference type="Gene3D" id="4.10.1100.10">
    <property type="entry name" value="Transcription factor, SBP-box domain"/>
    <property type="match status" value="1"/>
</dbReference>
<keyword evidence="3 9" id="KW-0863">Zinc-finger</keyword>
<name>A0A6J0JUI1_RAPSA</name>
<proteinExistence type="predicted"/>
<dbReference type="PANTHER" id="PTHR31251">
    <property type="entry name" value="SQUAMOSA PROMOTER-BINDING-LIKE PROTEIN 4"/>
    <property type="match status" value="1"/>
</dbReference>
<keyword evidence="7" id="KW-0804">Transcription</keyword>
<dbReference type="Pfam" id="PF03110">
    <property type="entry name" value="SBP"/>
    <property type="match status" value="1"/>
</dbReference>
<evidence type="ECO:0000256" key="7">
    <source>
        <dbReference type="ARBA" id="ARBA00023163"/>
    </source>
</evidence>
<reference evidence="13" key="2">
    <citation type="submission" date="2025-08" db="UniProtKB">
        <authorList>
            <consortium name="RefSeq"/>
        </authorList>
    </citation>
    <scope>IDENTIFICATION</scope>
    <source>
        <tissue evidence="13">Leaf</tissue>
    </source>
</reference>
<dbReference type="GO" id="GO:0003677">
    <property type="term" value="F:DNA binding"/>
    <property type="evidence" value="ECO:0007669"/>
    <property type="project" value="UniProtKB-KW"/>
</dbReference>
<feature type="compositionally biased region" description="Polar residues" evidence="10">
    <location>
        <begin position="149"/>
        <end position="161"/>
    </location>
</feature>
<evidence type="ECO:0000256" key="9">
    <source>
        <dbReference type="PROSITE-ProRule" id="PRU00470"/>
    </source>
</evidence>
<dbReference type="RefSeq" id="XP_018438726.2">
    <property type="nucleotide sequence ID" value="XM_018583224.2"/>
</dbReference>
<dbReference type="KEGG" id="rsz:108811182"/>
<dbReference type="Proteomes" id="UP000504610">
    <property type="component" value="Chromosome 1"/>
</dbReference>
<dbReference type="OrthoDB" id="514967at2759"/>
<keyword evidence="6" id="KW-0238">DNA-binding</keyword>
<feature type="region of interest" description="Disordered" evidence="10">
    <location>
        <begin position="140"/>
        <end position="161"/>
    </location>
</feature>
<dbReference type="AlphaFoldDB" id="A0A6J0JUI1"/>
<comment type="subcellular location">
    <subcellularLocation>
        <location evidence="1">Nucleus</location>
    </subcellularLocation>
</comment>
<dbReference type="GO" id="GO:0008270">
    <property type="term" value="F:zinc ion binding"/>
    <property type="evidence" value="ECO:0007669"/>
    <property type="project" value="UniProtKB-KW"/>
</dbReference>
<evidence type="ECO:0000256" key="1">
    <source>
        <dbReference type="ARBA" id="ARBA00004123"/>
    </source>
</evidence>
<evidence type="ECO:0000256" key="5">
    <source>
        <dbReference type="ARBA" id="ARBA00023015"/>
    </source>
</evidence>
<keyword evidence="12" id="KW-1185">Reference proteome</keyword>
<evidence type="ECO:0000256" key="10">
    <source>
        <dbReference type="SAM" id="MobiDB-lite"/>
    </source>
</evidence>
<feature type="domain" description="SBP-type" evidence="11">
    <location>
        <begin position="227"/>
        <end position="304"/>
    </location>
</feature>
<dbReference type="PROSITE" id="PS51141">
    <property type="entry name" value="ZF_SBP"/>
    <property type="match status" value="1"/>
</dbReference>
<gene>
    <name evidence="13" type="primary">LOC108811182</name>
</gene>
<evidence type="ECO:0000313" key="13">
    <source>
        <dbReference type="RefSeq" id="XP_018438726.2"/>
    </source>
</evidence>
<dbReference type="InterPro" id="IPR044817">
    <property type="entry name" value="SBP-like"/>
</dbReference>
<evidence type="ECO:0000259" key="11">
    <source>
        <dbReference type="PROSITE" id="PS51141"/>
    </source>
</evidence>
<evidence type="ECO:0000256" key="3">
    <source>
        <dbReference type="ARBA" id="ARBA00022771"/>
    </source>
</evidence>
<dbReference type="GO" id="GO:0005634">
    <property type="term" value="C:nucleus"/>
    <property type="evidence" value="ECO:0007669"/>
    <property type="project" value="UniProtKB-SubCell"/>
</dbReference>
<evidence type="ECO:0000313" key="12">
    <source>
        <dbReference type="Proteomes" id="UP000504610"/>
    </source>
</evidence>
<dbReference type="InterPro" id="IPR036893">
    <property type="entry name" value="SBP_sf"/>
</dbReference>
<keyword evidence="8" id="KW-0539">Nucleus</keyword>
<evidence type="ECO:0000256" key="4">
    <source>
        <dbReference type="ARBA" id="ARBA00022833"/>
    </source>
</evidence>
<accession>A0A6J0JUI1</accession>
<keyword evidence="2" id="KW-0479">Metal-binding</keyword>
<evidence type="ECO:0000256" key="6">
    <source>
        <dbReference type="ARBA" id="ARBA00023125"/>
    </source>
</evidence>
<organism evidence="12 13">
    <name type="scientific">Raphanus sativus</name>
    <name type="common">Radish</name>
    <name type="synonym">Raphanus raphanistrum var. sativus</name>
    <dbReference type="NCBI Taxonomy" id="3726"/>
    <lineage>
        <taxon>Eukaryota</taxon>
        <taxon>Viridiplantae</taxon>
        <taxon>Streptophyta</taxon>
        <taxon>Embryophyta</taxon>
        <taxon>Tracheophyta</taxon>
        <taxon>Spermatophyta</taxon>
        <taxon>Magnoliopsida</taxon>
        <taxon>eudicotyledons</taxon>
        <taxon>Gunneridae</taxon>
        <taxon>Pentapetalae</taxon>
        <taxon>rosids</taxon>
        <taxon>malvids</taxon>
        <taxon>Brassicales</taxon>
        <taxon>Brassicaceae</taxon>
        <taxon>Brassiceae</taxon>
        <taxon>Raphanus</taxon>
    </lineage>
</organism>
<reference evidence="12" key="1">
    <citation type="journal article" date="2019" name="Database">
        <title>The radish genome database (RadishGD): an integrated information resource for radish genomics.</title>
        <authorList>
            <person name="Yu H.J."/>
            <person name="Baek S."/>
            <person name="Lee Y.J."/>
            <person name="Cho A."/>
            <person name="Mun J.H."/>
        </authorList>
    </citation>
    <scope>NUCLEOTIDE SEQUENCE [LARGE SCALE GENOMIC DNA]</scope>
    <source>
        <strain evidence="12">cv. WK10039</strain>
    </source>
</reference>
<evidence type="ECO:0000256" key="2">
    <source>
        <dbReference type="ARBA" id="ARBA00022723"/>
    </source>
</evidence>
<dbReference type="FunFam" id="4.10.1100.10:FF:000001">
    <property type="entry name" value="Squamosa promoter-binding-like protein 14"/>
    <property type="match status" value="1"/>
</dbReference>
<keyword evidence="5" id="KW-0805">Transcription regulation</keyword>
<protein>
    <submittedName>
        <fullName evidence="13">Squamosa promoter-binding-like protein 11 isoform X1</fullName>
    </submittedName>
</protein>
<evidence type="ECO:0000256" key="8">
    <source>
        <dbReference type="ARBA" id="ARBA00023242"/>
    </source>
</evidence>
<dbReference type="GeneID" id="108811182"/>
<sequence>MEKAPTQEENNIYSFSSLFLLLVSVCETLKNLLLINNSVSVWCLIFTKDLLLFVVKVSPHLLAMDCNLRSPLVWDWENLIISNPSKTEHDKKQLTNTTASEWEIESLFPCFDGLQRVSNDSTTTTSFWHNTAVSKSSESISANSASSSPITRQTKPASESSPCSNIDFVQVKTSSAALEVPAESSDLCLKLGKPTYSGRDSNDVSTKLLAPCRKKSKSCGQSSSMQVPRCQVDGCELDLSSAKDYHRKHRVCETHSKCPKVTVSGVERRFCQQCSRLHAVSEFDGKKRSCRKRLSHHNARRRKSQGVFPLNPERVVYDQKFAWGTTYDTKPTQMETGFTLSFQRGNGSEEEQLFASTNHPLSAYQTSAGKNKFHLDVGEYSGVLHQSHRAFSLLSTSSAPLVHPHAQPLSLLFSFDGLPK</sequence>
<dbReference type="PANTHER" id="PTHR31251:SF124">
    <property type="entry name" value="SBP-TYPE DOMAIN-CONTAINING PROTEIN"/>
    <property type="match status" value="1"/>
</dbReference>
<dbReference type="InterPro" id="IPR004333">
    <property type="entry name" value="SBP_dom"/>
</dbReference>
<dbReference type="SUPFAM" id="SSF103612">
    <property type="entry name" value="SBT domain"/>
    <property type="match status" value="1"/>
</dbReference>
<keyword evidence="4" id="KW-0862">Zinc</keyword>